<proteinExistence type="predicted"/>
<keyword evidence="2" id="KW-1185">Reference proteome</keyword>
<organism evidence="1 2">
    <name type="scientific">Methylobacterium oryzae</name>
    <dbReference type="NCBI Taxonomy" id="334852"/>
    <lineage>
        <taxon>Bacteria</taxon>
        <taxon>Pseudomonadati</taxon>
        <taxon>Pseudomonadota</taxon>
        <taxon>Alphaproteobacteria</taxon>
        <taxon>Hyphomicrobiales</taxon>
        <taxon>Methylobacteriaceae</taxon>
        <taxon>Methylobacterium</taxon>
    </lineage>
</organism>
<protein>
    <submittedName>
        <fullName evidence="1">Uncharacterized protein</fullName>
    </submittedName>
</protein>
<name>A0ABU7THA6_9HYPH</name>
<dbReference type="Proteomes" id="UP001355206">
    <property type="component" value="Unassembled WGS sequence"/>
</dbReference>
<dbReference type="EMBL" id="MLCA01000001">
    <property type="protein sequence ID" value="MEE7488976.1"/>
    <property type="molecule type" value="Genomic_DNA"/>
</dbReference>
<gene>
    <name evidence="1" type="ORF">MOTC310_00090</name>
</gene>
<accession>A0ABU7THA6</accession>
<dbReference type="RefSeq" id="WP_331300389.1">
    <property type="nucleotide sequence ID" value="NZ_MLCA01000001.1"/>
</dbReference>
<evidence type="ECO:0000313" key="1">
    <source>
        <dbReference type="EMBL" id="MEE7488976.1"/>
    </source>
</evidence>
<comment type="caution">
    <text evidence="1">The sequence shown here is derived from an EMBL/GenBank/DDBJ whole genome shotgun (WGS) entry which is preliminary data.</text>
</comment>
<reference evidence="1 2" key="1">
    <citation type="journal article" date="2012" name="Genet. Mol. Biol.">
        <title>Analysis of 16S rRNA and mxaF genes revealing insights into Methylobacterium niche-specific plant association.</title>
        <authorList>
            <person name="Dourado M.N."/>
            <person name="Andreote F.D."/>
            <person name="Dini-Andreote F."/>
            <person name="Conti R."/>
            <person name="Araujo J.M."/>
            <person name="Araujo W.L."/>
        </authorList>
    </citation>
    <scope>NUCLEOTIDE SEQUENCE [LARGE SCALE GENOMIC DNA]</scope>
    <source>
        <strain evidence="1 2">TC3-10</strain>
    </source>
</reference>
<sequence>MATALLPAFRRNIVLFALAFAAATLAFGTVMLTAPPISEAAVSTLTDDGLIPPVTNCEFLPTGDVNSCTVYR</sequence>
<evidence type="ECO:0000313" key="2">
    <source>
        <dbReference type="Proteomes" id="UP001355206"/>
    </source>
</evidence>